<dbReference type="Proteomes" id="UP001597337">
    <property type="component" value="Unassembled WGS sequence"/>
</dbReference>
<dbReference type="Pfam" id="PF07869">
    <property type="entry name" value="DUF1656"/>
    <property type="match status" value="1"/>
</dbReference>
<evidence type="ECO:0000256" key="5">
    <source>
        <dbReference type="SAM" id="Phobius"/>
    </source>
</evidence>
<name>A0ABW4Y3I4_9GAMM</name>
<dbReference type="EMBL" id="JBHUHX010000001">
    <property type="protein sequence ID" value="MFD2110264.1"/>
    <property type="molecule type" value="Genomic_DNA"/>
</dbReference>
<keyword evidence="4 5" id="KW-0472">Membrane</keyword>
<keyword evidence="2 5" id="KW-0812">Transmembrane</keyword>
<evidence type="ECO:0000256" key="1">
    <source>
        <dbReference type="ARBA" id="ARBA00022475"/>
    </source>
</evidence>
<keyword evidence="1" id="KW-1003">Cell membrane</keyword>
<proteinExistence type="predicted"/>
<sequence length="69" mass="7842">MIGEVDIFGVFLRSELVTSGVALVLTFGVNRLLIRLGLYRYFWHQALAEVALFVIVWAVVVQLSSLWFV</sequence>
<dbReference type="InterPro" id="IPR012451">
    <property type="entry name" value="DUF1656"/>
</dbReference>
<comment type="caution">
    <text evidence="6">The sequence shown here is derived from an EMBL/GenBank/DDBJ whole genome shotgun (WGS) entry which is preliminary data.</text>
</comment>
<evidence type="ECO:0000256" key="4">
    <source>
        <dbReference type="ARBA" id="ARBA00023136"/>
    </source>
</evidence>
<feature type="transmembrane region" description="Helical" evidence="5">
    <location>
        <begin position="46"/>
        <end position="68"/>
    </location>
</feature>
<evidence type="ECO:0000313" key="7">
    <source>
        <dbReference type="Proteomes" id="UP001597337"/>
    </source>
</evidence>
<evidence type="ECO:0000256" key="3">
    <source>
        <dbReference type="ARBA" id="ARBA00022989"/>
    </source>
</evidence>
<reference evidence="7" key="1">
    <citation type="journal article" date="2019" name="Int. J. Syst. Evol. Microbiol.">
        <title>The Global Catalogue of Microorganisms (GCM) 10K type strain sequencing project: providing services to taxonomists for standard genome sequencing and annotation.</title>
        <authorList>
            <consortium name="The Broad Institute Genomics Platform"/>
            <consortium name="The Broad Institute Genome Sequencing Center for Infectious Disease"/>
            <person name="Wu L."/>
            <person name="Ma J."/>
        </authorList>
    </citation>
    <scope>NUCLEOTIDE SEQUENCE [LARGE SCALE GENOMIC DNA]</scope>
    <source>
        <strain evidence="7">KACC 12597</strain>
    </source>
</reference>
<dbReference type="RefSeq" id="WP_386021497.1">
    <property type="nucleotide sequence ID" value="NZ_JBHUHX010000001.1"/>
</dbReference>
<feature type="transmembrane region" description="Helical" evidence="5">
    <location>
        <begin position="16"/>
        <end position="34"/>
    </location>
</feature>
<organism evidence="6 7">
    <name type="scientific">Thiorhodococcus fuscus</name>
    <dbReference type="NCBI Taxonomy" id="527200"/>
    <lineage>
        <taxon>Bacteria</taxon>
        <taxon>Pseudomonadati</taxon>
        <taxon>Pseudomonadota</taxon>
        <taxon>Gammaproteobacteria</taxon>
        <taxon>Chromatiales</taxon>
        <taxon>Chromatiaceae</taxon>
        <taxon>Thiorhodococcus</taxon>
    </lineage>
</organism>
<keyword evidence="7" id="KW-1185">Reference proteome</keyword>
<accession>A0ABW4Y3I4</accession>
<evidence type="ECO:0000256" key="2">
    <source>
        <dbReference type="ARBA" id="ARBA00022692"/>
    </source>
</evidence>
<gene>
    <name evidence="6" type="ORF">ACFSJC_00235</name>
</gene>
<protein>
    <submittedName>
        <fullName evidence="6">DUF1656 domain-containing protein</fullName>
    </submittedName>
</protein>
<evidence type="ECO:0000313" key="6">
    <source>
        <dbReference type="EMBL" id="MFD2110264.1"/>
    </source>
</evidence>
<keyword evidence="3 5" id="KW-1133">Transmembrane helix</keyword>